<feature type="domain" description="Methyltransferase FkbM" evidence="1">
    <location>
        <begin position="58"/>
        <end position="225"/>
    </location>
</feature>
<accession>A8M6V5</accession>
<gene>
    <name evidence="2" type="ordered locus">Sare_4554</name>
</gene>
<dbReference type="EMBL" id="CP000850">
    <property type="protein sequence ID" value="ABW00323.1"/>
    <property type="molecule type" value="Genomic_DNA"/>
</dbReference>
<evidence type="ECO:0000259" key="1">
    <source>
        <dbReference type="Pfam" id="PF05050"/>
    </source>
</evidence>
<dbReference type="eggNOG" id="COG2242">
    <property type="taxonomic scope" value="Bacteria"/>
</dbReference>
<dbReference type="PATRIC" id="fig|391037.6.peg.4602"/>
<dbReference type="KEGG" id="saq:Sare_4554"/>
<evidence type="ECO:0000313" key="2">
    <source>
        <dbReference type="EMBL" id="ABW00323.1"/>
    </source>
</evidence>
<keyword evidence="2" id="KW-0808">Transferase</keyword>
<proteinExistence type="predicted"/>
<dbReference type="STRING" id="391037.Sare_4554"/>
<reference evidence="2" key="1">
    <citation type="submission" date="2007-10" db="EMBL/GenBank/DDBJ databases">
        <title>Complete sequence of Salinispora arenicola CNS-205.</title>
        <authorList>
            <consortium name="US DOE Joint Genome Institute"/>
            <person name="Copeland A."/>
            <person name="Lucas S."/>
            <person name="Lapidus A."/>
            <person name="Barry K."/>
            <person name="Glavina del Rio T."/>
            <person name="Dalin E."/>
            <person name="Tice H."/>
            <person name="Pitluck S."/>
            <person name="Foster B."/>
            <person name="Schmutz J."/>
            <person name="Larimer F."/>
            <person name="Land M."/>
            <person name="Hauser L."/>
            <person name="Kyrpides N."/>
            <person name="Ivanova N."/>
            <person name="Jensen P.R."/>
            <person name="Moore B.S."/>
            <person name="Penn K."/>
            <person name="Jenkins C."/>
            <person name="Udwary D."/>
            <person name="Xiang L."/>
            <person name="Gontang E."/>
            <person name="Richardson P."/>
        </authorList>
    </citation>
    <scope>NUCLEOTIDE SEQUENCE [LARGE SCALE GENOMIC DNA]</scope>
    <source>
        <strain evidence="2">CNS-205</strain>
    </source>
</reference>
<dbReference type="Gene3D" id="3.40.50.150">
    <property type="entry name" value="Vaccinia Virus protein VP39"/>
    <property type="match status" value="1"/>
</dbReference>
<dbReference type="AlphaFoldDB" id="A8M6V5"/>
<dbReference type="PANTHER" id="PTHR34203:SF13">
    <property type="entry name" value="EXPRESSED PROTEIN"/>
    <property type="match status" value="1"/>
</dbReference>
<dbReference type="PANTHER" id="PTHR34203">
    <property type="entry name" value="METHYLTRANSFERASE, FKBM FAMILY PROTEIN"/>
    <property type="match status" value="1"/>
</dbReference>
<keyword evidence="2" id="KW-0489">Methyltransferase</keyword>
<dbReference type="Pfam" id="PF05050">
    <property type="entry name" value="Methyltransf_21"/>
    <property type="match status" value="1"/>
</dbReference>
<dbReference type="SUPFAM" id="SSF53335">
    <property type="entry name" value="S-adenosyl-L-methionine-dependent methyltransferases"/>
    <property type="match status" value="1"/>
</dbReference>
<dbReference type="HOGENOM" id="CLU_063680_0_0_11"/>
<name>A8M6V5_SALAI</name>
<sequence>MTMTGSRTIVPRRLRLPDGRQVWCTRPAEALLMWREISSDGFYRRGVRQLRPGGVVLDIGANVGLVSVALAAENPGVRIIAAEPVPDTFECLRANFEQHVPGGVAVRTAVAATAGTQQLTYYPDAPGNSGLYADRQADDALTRTFMRNGGMDDEEIDLLIEGLHEGRTIEVPVTTVSGLLRQHGVERVALLKVDVERAELDVLRGVEAADWARIGAVVAEVHDEQGRLTEFCGLLHAAGLSTETRQDPSLDGTELFEVYGDRS</sequence>
<dbReference type="InterPro" id="IPR006342">
    <property type="entry name" value="FkbM_mtfrase"/>
</dbReference>
<dbReference type="NCBIfam" id="TIGR01444">
    <property type="entry name" value="fkbM_fam"/>
    <property type="match status" value="1"/>
</dbReference>
<organism evidence="2">
    <name type="scientific">Salinispora arenicola (strain CNS-205)</name>
    <dbReference type="NCBI Taxonomy" id="391037"/>
    <lineage>
        <taxon>Bacteria</taxon>
        <taxon>Bacillati</taxon>
        <taxon>Actinomycetota</taxon>
        <taxon>Actinomycetes</taxon>
        <taxon>Micromonosporales</taxon>
        <taxon>Micromonosporaceae</taxon>
        <taxon>Salinispora</taxon>
    </lineage>
</organism>
<dbReference type="InterPro" id="IPR029063">
    <property type="entry name" value="SAM-dependent_MTases_sf"/>
</dbReference>
<dbReference type="GO" id="GO:0008168">
    <property type="term" value="F:methyltransferase activity"/>
    <property type="evidence" value="ECO:0007669"/>
    <property type="project" value="UniProtKB-KW"/>
</dbReference>
<dbReference type="InterPro" id="IPR052514">
    <property type="entry name" value="SAM-dependent_MTase"/>
</dbReference>
<dbReference type="GO" id="GO:0032259">
    <property type="term" value="P:methylation"/>
    <property type="evidence" value="ECO:0007669"/>
    <property type="project" value="UniProtKB-KW"/>
</dbReference>
<protein>
    <submittedName>
        <fullName evidence="2">Methyltransferase FkbM family</fullName>
    </submittedName>
</protein>